<evidence type="ECO:0000256" key="1">
    <source>
        <dbReference type="SAM" id="Phobius"/>
    </source>
</evidence>
<dbReference type="Pfam" id="PF04956">
    <property type="entry name" value="TrbC"/>
    <property type="match status" value="1"/>
</dbReference>
<evidence type="ECO:0000313" key="3">
    <source>
        <dbReference type="EMBL" id="CCO22289.1"/>
    </source>
</evidence>
<dbReference type="AlphaFoldDB" id="L0REP0"/>
<keyword evidence="1" id="KW-1133">Transmembrane helix</keyword>
<reference evidence="4 5" key="1">
    <citation type="submission" date="2012-10" db="EMBL/GenBank/DDBJ databases">
        <authorList>
            <person name="Genoscope - CEA"/>
        </authorList>
    </citation>
    <scope>NUCLEOTIDE SEQUENCE [LARGE SCALE GENOMIC DNA]</scope>
    <source>
        <strain evidence="4">AM13</strain>
        <strain evidence="5">AM13 / DSM 14728</strain>
    </source>
</reference>
<feature type="transmembrane region" description="Helical" evidence="1">
    <location>
        <begin position="48"/>
        <end position="64"/>
    </location>
</feature>
<accession>L0REP0</accession>
<keyword evidence="5" id="KW-1185">Reference proteome</keyword>
<sequence length="104" mass="11090">MKKNNLLLLLAMTAIVVIPEPALASTTISQFNTPFENFVGLLTGPVGKFMSIGGMAGVGLLYVFQREEITGIMRTALGVVFAICFIAFSTTIVENGWTFSGAVL</sequence>
<dbReference type="EMBL" id="FO203522">
    <property type="protein sequence ID" value="CCO22289.1"/>
    <property type="molecule type" value="Genomic_DNA"/>
</dbReference>
<protein>
    <submittedName>
        <fullName evidence="4">TrbC/VIRB2 family protein</fullName>
    </submittedName>
</protein>
<evidence type="ECO:0000313" key="4">
    <source>
        <dbReference type="EMBL" id="CCO24011.1"/>
    </source>
</evidence>
<keyword evidence="2" id="KW-0732">Signal</keyword>
<dbReference type="RefSeq" id="WP_015334899.1">
    <property type="nucleotide sequence ID" value="NC_020055.1"/>
</dbReference>
<evidence type="ECO:0000313" key="5">
    <source>
        <dbReference type="Proteomes" id="UP000010808"/>
    </source>
</evidence>
<dbReference type="InterPro" id="IPR007039">
    <property type="entry name" value="TrbC/VirB2"/>
</dbReference>
<keyword evidence="1" id="KW-0812">Transmembrane</keyword>
<gene>
    <name evidence="3" type="ORF">DESAM_10308</name>
    <name evidence="4" type="ORF">DESAM_21734</name>
</gene>
<dbReference type="HOGENOM" id="CLU_177613_0_0_7"/>
<dbReference type="EMBL" id="FO203522">
    <property type="protein sequence ID" value="CCO24011.1"/>
    <property type="molecule type" value="Genomic_DNA"/>
</dbReference>
<dbReference type="STRING" id="1121451.DESAM_10308"/>
<keyword evidence="1" id="KW-0472">Membrane</keyword>
<dbReference type="Proteomes" id="UP000010808">
    <property type="component" value="Chromosome"/>
</dbReference>
<dbReference type="KEGG" id="dhy:DESAM_10308"/>
<organism evidence="4 5">
    <name type="scientific">Maridesulfovibrio hydrothermalis AM13 = DSM 14728</name>
    <dbReference type="NCBI Taxonomy" id="1121451"/>
    <lineage>
        <taxon>Bacteria</taxon>
        <taxon>Pseudomonadati</taxon>
        <taxon>Thermodesulfobacteriota</taxon>
        <taxon>Desulfovibrionia</taxon>
        <taxon>Desulfovibrionales</taxon>
        <taxon>Desulfovibrionaceae</taxon>
        <taxon>Maridesulfovibrio</taxon>
    </lineage>
</organism>
<evidence type="ECO:0000256" key="2">
    <source>
        <dbReference type="SAM" id="SignalP"/>
    </source>
</evidence>
<proteinExistence type="predicted"/>
<name>L0REP0_9BACT</name>
<feature type="chain" id="PRO_5007685202" evidence="2">
    <location>
        <begin position="25"/>
        <end position="104"/>
    </location>
</feature>
<feature type="transmembrane region" description="Helical" evidence="1">
    <location>
        <begin position="76"/>
        <end position="93"/>
    </location>
</feature>
<dbReference type="eggNOG" id="COG3838">
    <property type="taxonomic scope" value="Bacteria"/>
</dbReference>
<dbReference type="PATRIC" id="fig|1121451.3.peg.1973"/>
<dbReference type="KEGG" id="dhy:DESAM_21734"/>
<feature type="signal peptide" evidence="2">
    <location>
        <begin position="1"/>
        <end position="24"/>
    </location>
</feature>